<keyword evidence="3" id="KW-0813">Transport</keyword>
<evidence type="ECO:0000256" key="5">
    <source>
        <dbReference type="ARBA" id="ARBA00022692"/>
    </source>
</evidence>
<feature type="domain" description="Porin" evidence="12">
    <location>
        <begin position="18"/>
        <end position="346"/>
    </location>
</feature>
<proteinExistence type="predicted"/>
<evidence type="ECO:0000313" key="13">
    <source>
        <dbReference type="EMBL" id="QPT39693.1"/>
    </source>
</evidence>
<dbReference type="PANTHER" id="PTHR34501">
    <property type="entry name" value="PROTEIN YDDL-RELATED"/>
    <property type="match status" value="1"/>
</dbReference>
<organism evidence="13 14">
    <name type="scientific">Oligella ureolytica</name>
    <dbReference type="NCBI Taxonomy" id="90244"/>
    <lineage>
        <taxon>Bacteria</taxon>
        <taxon>Pseudomonadati</taxon>
        <taxon>Pseudomonadota</taxon>
        <taxon>Betaproteobacteria</taxon>
        <taxon>Burkholderiales</taxon>
        <taxon>Alcaligenaceae</taxon>
        <taxon>Oligella</taxon>
    </lineage>
</organism>
<reference evidence="13 14" key="1">
    <citation type="submission" date="2020-12" db="EMBL/GenBank/DDBJ databases">
        <title>FDA dAtabase for Regulatory Grade micrObial Sequences (FDA-ARGOS): Supporting development and validation of Infectious Disease Dx tests.</title>
        <authorList>
            <person name="Sproer C."/>
            <person name="Gronow S."/>
            <person name="Severitt S."/>
            <person name="Schroder I."/>
            <person name="Tallon L."/>
            <person name="Sadzewicz L."/>
            <person name="Zhao X."/>
            <person name="Boylan J."/>
            <person name="Ott S."/>
            <person name="Bowen H."/>
            <person name="Vavikolanu K."/>
            <person name="Mehta A."/>
            <person name="Aluvathingal J."/>
            <person name="Nadendla S."/>
            <person name="Lowell S."/>
            <person name="Myers T."/>
            <person name="Yan Y."/>
            <person name="Sichtig H."/>
        </authorList>
    </citation>
    <scope>NUCLEOTIDE SEQUENCE [LARGE SCALE GENOMIC DNA]</scope>
    <source>
        <strain evidence="13 14">FDAARGOS_872</strain>
    </source>
</reference>
<evidence type="ECO:0000256" key="4">
    <source>
        <dbReference type="ARBA" id="ARBA00022452"/>
    </source>
</evidence>
<feature type="signal peptide" evidence="11">
    <location>
        <begin position="1"/>
        <end position="21"/>
    </location>
</feature>
<keyword evidence="4" id="KW-1134">Transmembrane beta strand</keyword>
<accession>A0A7T3BS99</accession>
<keyword evidence="7" id="KW-0406">Ion transport</keyword>
<evidence type="ECO:0000256" key="2">
    <source>
        <dbReference type="ARBA" id="ARBA00011233"/>
    </source>
</evidence>
<keyword evidence="5" id="KW-0812">Transmembrane</keyword>
<dbReference type="EMBL" id="CP065725">
    <property type="protein sequence ID" value="QPT39693.1"/>
    <property type="molecule type" value="Genomic_DNA"/>
</dbReference>
<evidence type="ECO:0000256" key="9">
    <source>
        <dbReference type="ARBA" id="ARBA00023136"/>
    </source>
</evidence>
<dbReference type="Pfam" id="PF13609">
    <property type="entry name" value="Porin_4"/>
    <property type="match status" value="1"/>
</dbReference>
<comment type="subunit">
    <text evidence="2">Homotrimer.</text>
</comment>
<comment type="subcellular location">
    <subcellularLocation>
        <location evidence="1">Cell outer membrane</location>
        <topology evidence="1">Multi-pass membrane protein</topology>
    </subcellularLocation>
</comment>
<dbReference type="PRINTS" id="PR00184">
    <property type="entry name" value="NEISSPPORIN"/>
</dbReference>
<keyword evidence="8" id="KW-0626">Porin</keyword>
<evidence type="ECO:0000256" key="7">
    <source>
        <dbReference type="ARBA" id="ARBA00023065"/>
    </source>
</evidence>
<gene>
    <name evidence="13" type="ORF">I6G29_11225</name>
</gene>
<dbReference type="SUPFAM" id="SSF56935">
    <property type="entry name" value="Porins"/>
    <property type="match status" value="1"/>
</dbReference>
<sequence length="366" mass="39642">MRKNFVLCGALCVLPFTTAQADTSVTLYGSVTAGYAYEKVSGPLHGGYYSNTKTGAIDAGQPGSRWGLKIEEDIGNGTTVVAQLESGFNLLTGESKQGGRLFGRQSTLGLSNKDWGRLEFGRQTNISNKYGKNILDPLGSSYNQLSIGMAFSSLDSVRYDNMVMYQSPTISGFQGGIGYSSTIDGEEGSTDDKAITTGLRYNQGAVKAFLVYDRIRLKKEGMSHRLQAWAAGMSYDFDALTLSLGFGKTKDGWFAGGNVGDLKTGSFVAAEGFDLNSYHVGLAIPMGNGQIGAAWRMADPRRAAISSKSVYLVGDELEKQNVFALGYSYKLSKRTNLYTYASYAKNAFFQDGLKSRLVSVGIRHRF</sequence>
<dbReference type="InterPro" id="IPR023614">
    <property type="entry name" value="Porin_dom_sf"/>
</dbReference>
<dbReference type="InterPro" id="IPR050298">
    <property type="entry name" value="Gram-neg_bact_OMP"/>
</dbReference>
<protein>
    <submittedName>
        <fullName evidence="13">Porin</fullName>
    </submittedName>
</protein>
<dbReference type="InterPro" id="IPR033900">
    <property type="entry name" value="Gram_neg_porin_domain"/>
</dbReference>
<dbReference type="Gene3D" id="2.40.160.10">
    <property type="entry name" value="Porin"/>
    <property type="match status" value="1"/>
</dbReference>
<name>A0A7T3BS99_9BURK</name>
<dbReference type="InterPro" id="IPR002299">
    <property type="entry name" value="Porin_Neis"/>
</dbReference>
<keyword evidence="9" id="KW-0472">Membrane</keyword>
<evidence type="ECO:0000256" key="8">
    <source>
        <dbReference type="ARBA" id="ARBA00023114"/>
    </source>
</evidence>
<dbReference type="RefSeq" id="WP_018575581.1">
    <property type="nucleotide sequence ID" value="NZ_UGSD01000003.1"/>
</dbReference>
<evidence type="ECO:0000256" key="11">
    <source>
        <dbReference type="SAM" id="SignalP"/>
    </source>
</evidence>
<dbReference type="Proteomes" id="UP000594903">
    <property type="component" value="Chromosome"/>
</dbReference>
<keyword evidence="14" id="KW-1185">Reference proteome</keyword>
<evidence type="ECO:0000256" key="1">
    <source>
        <dbReference type="ARBA" id="ARBA00004571"/>
    </source>
</evidence>
<evidence type="ECO:0000256" key="6">
    <source>
        <dbReference type="ARBA" id="ARBA00022729"/>
    </source>
</evidence>
<evidence type="ECO:0000259" key="12">
    <source>
        <dbReference type="Pfam" id="PF13609"/>
    </source>
</evidence>
<keyword evidence="10" id="KW-0998">Cell outer membrane</keyword>
<evidence type="ECO:0000313" key="14">
    <source>
        <dbReference type="Proteomes" id="UP000594903"/>
    </source>
</evidence>
<dbReference type="CDD" id="cd00342">
    <property type="entry name" value="gram_neg_porins"/>
    <property type="match status" value="1"/>
</dbReference>
<feature type="chain" id="PRO_5046883332" evidence="11">
    <location>
        <begin position="22"/>
        <end position="366"/>
    </location>
</feature>
<evidence type="ECO:0000256" key="10">
    <source>
        <dbReference type="ARBA" id="ARBA00023237"/>
    </source>
</evidence>
<keyword evidence="6 11" id="KW-0732">Signal</keyword>
<dbReference type="PANTHER" id="PTHR34501:SF9">
    <property type="entry name" value="MAJOR OUTER MEMBRANE PROTEIN P.IA"/>
    <property type="match status" value="1"/>
</dbReference>
<evidence type="ECO:0000256" key="3">
    <source>
        <dbReference type="ARBA" id="ARBA00022448"/>
    </source>
</evidence>